<name>A0A8X6N223_NEPPI</name>
<reference evidence="1" key="1">
    <citation type="submission" date="2020-08" db="EMBL/GenBank/DDBJ databases">
        <title>Multicomponent nature underlies the extraordinary mechanical properties of spider dragline silk.</title>
        <authorList>
            <person name="Kono N."/>
            <person name="Nakamura H."/>
            <person name="Mori M."/>
            <person name="Yoshida Y."/>
            <person name="Ohtoshi R."/>
            <person name="Malay A.D."/>
            <person name="Moran D.A.P."/>
            <person name="Tomita M."/>
            <person name="Numata K."/>
            <person name="Arakawa K."/>
        </authorList>
    </citation>
    <scope>NUCLEOTIDE SEQUENCE</scope>
</reference>
<evidence type="ECO:0000313" key="2">
    <source>
        <dbReference type="EMBL" id="GFU33917.1"/>
    </source>
</evidence>
<gene>
    <name evidence="1" type="ORF">NPIL_393531</name>
    <name evidence="2" type="ORF">NPIL_43131</name>
</gene>
<dbReference type="EMBL" id="BMAW01034146">
    <property type="protein sequence ID" value="GFU33917.1"/>
    <property type="molecule type" value="Genomic_DNA"/>
</dbReference>
<evidence type="ECO:0000313" key="1">
    <source>
        <dbReference type="EMBL" id="GFS90230.1"/>
    </source>
</evidence>
<dbReference type="AlphaFoldDB" id="A0A8X6N223"/>
<comment type="caution">
    <text evidence="1">The sequence shown here is derived from an EMBL/GenBank/DDBJ whole genome shotgun (WGS) entry which is preliminary data.</text>
</comment>
<dbReference type="Proteomes" id="UP000887013">
    <property type="component" value="Unassembled WGS sequence"/>
</dbReference>
<accession>A0A8X6N223</accession>
<proteinExistence type="predicted"/>
<evidence type="ECO:0000313" key="3">
    <source>
        <dbReference type="Proteomes" id="UP000887013"/>
    </source>
</evidence>
<keyword evidence="3" id="KW-1185">Reference proteome</keyword>
<protein>
    <submittedName>
        <fullName evidence="1">Uncharacterized protein</fullName>
    </submittedName>
</protein>
<sequence>MLFKRLGRLVRKNQLEKSITAVRHVEKRWEMDKKESGQLSLLVRIFAFKKNRQTPPFSNVGPLVPVRLRGFSNGSLQTISINRMHGSYRHASVRFWS</sequence>
<dbReference type="EMBL" id="BMAW01099477">
    <property type="protein sequence ID" value="GFS90230.1"/>
    <property type="molecule type" value="Genomic_DNA"/>
</dbReference>
<organism evidence="1 3">
    <name type="scientific">Nephila pilipes</name>
    <name type="common">Giant wood spider</name>
    <name type="synonym">Nephila maculata</name>
    <dbReference type="NCBI Taxonomy" id="299642"/>
    <lineage>
        <taxon>Eukaryota</taxon>
        <taxon>Metazoa</taxon>
        <taxon>Ecdysozoa</taxon>
        <taxon>Arthropoda</taxon>
        <taxon>Chelicerata</taxon>
        <taxon>Arachnida</taxon>
        <taxon>Araneae</taxon>
        <taxon>Araneomorphae</taxon>
        <taxon>Entelegynae</taxon>
        <taxon>Araneoidea</taxon>
        <taxon>Nephilidae</taxon>
        <taxon>Nephila</taxon>
    </lineage>
</organism>